<comment type="caution">
    <text evidence="1">The sequence shown here is derived from an EMBL/GenBank/DDBJ whole genome shotgun (WGS) entry which is preliminary data.</text>
</comment>
<dbReference type="EMBL" id="BMNB01000003">
    <property type="protein sequence ID" value="GGM26958.1"/>
    <property type="molecule type" value="Genomic_DNA"/>
</dbReference>
<dbReference type="RefSeq" id="WP_189041017.1">
    <property type="nucleotide sequence ID" value="NZ_BMNB01000003.1"/>
</dbReference>
<evidence type="ECO:0000313" key="2">
    <source>
        <dbReference type="Proteomes" id="UP000608890"/>
    </source>
</evidence>
<proteinExistence type="predicted"/>
<reference evidence="1" key="1">
    <citation type="journal article" date="2014" name="Int. J. Syst. Evol. Microbiol.">
        <title>Complete genome sequence of Corynebacterium casei LMG S-19264T (=DSM 44701T), isolated from a smear-ripened cheese.</title>
        <authorList>
            <consortium name="US DOE Joint Genome Institute (JGI-PGF)"/>
            <person name="Walter F."/>
            <person name="Albersmeier A."/>
            <person name="Kalinowski J."/>
            <person name="Ruckert C."/>
        </authorList>
    </citation>
    <scope>NUCLEOTIDE SEQUENCE</scope>
    <source>
        <strain evidence="1">CGMCC 4.7312</strain>
    </source>
</reference>
<dbReference type="Proteomes" id="UP000608890">
    <property type="component" value="Unassembled WGS sequence"/>
</dbReference>
<dbReference type="AlphaFoldDB" id="A0A917TKW3"/>
<evidence type="ECO:0000313" key="1">
    <source>
        <dbReference type="EMBL" id="GGM26958.1"/>
    </source>
</evidence>
<gene>
    <name evidence="1" type="ORF">GCM10011608_09700</name>
</gene>
<reference evidence="1" key="2">
    <citation type="submission" date="2020-09" db="EMBL/GenBank/DDBJ databases">
        <authorList>
            <person name="Sun Q."/>
            <person name="Zhou Y."/>
        </authorList>
    </citation>
    <scope>NUCLEOTIDE SEQUENCE</scope>
    <source>
        <strain evidence="1">CGMCC 4.7312</strain>
    </source>
</reference>
<name>A0A917TKW3_9ACTN</name>
<keyword evidence="2" id="KW-1185">Reference proteome</keyword>
<organism evidence="1 2">
    <name type="scientific">Micromonospora sonchi</name>
    <dbReference type="NCBI Taxonomy" id="1763543"/>
    <lineage>
        <taxon>Bacteria</taxon>
        <taxon>Bacillati</taxon>
        <taxon>Actinomycetota</taxon>
        <taxon>Actinomycetes</taxon>
        <taxon>Micromonosporales</taxon>
        <taxon>Micromonosporaceae</taxon>
        <taxon>Micromonospora</taxon>
    </lineage>
</organism>
<accession>A0A917TKW3</accession>
<sequence>MPASENATIAALRRVADPVERAAACQAFITNGRETLRLVMLERDNAIRVARAAAHPEARTIDGLAARVRAKRNVIVDALRKRGSK</sequence>
<protein>
    <submittedName>
        <fullName evidence="1">Uncharacterized protein</fullName>
    </submittedName>
</protein>